<dbReference type="PROSITE" id="PS51043">
    <property type="entry name" value="DDHD"/>
    <property type="match status" value="1"/>
</dbReference>
<feature type="compositionally biased region" description="Basic and acidic residues" evidence="1">
    <location>
        <begin position="591"/>
        <end position="605"/>
    </location>
</feature>
<comment type="caution">
    <text evidence="3">The sequence shown here is derived from an EMBL/GenBank/DDBJ whole genome shotgun (WGS) entry which is preliminary data.</text>
</comment>
<dbReference type="PANTHER" id="PTHR10658:SF81">
    <property type="entry name" value="PROTEIN RETINAL DEGENERATION B"/>
    <property type="match status" value="1"/>
</dbReference>
<keyword evidence="4" id="KW-1185">Reference proteome</keyword>
<protein>
    <recommendedName>
        <fullName evidence="2">DDHD domain-containing protein</fullName>
    </recommendedName>
</protein>
<evidence type="ECO:0000313" key="3">
    <source>
        <dbReference type="EMBL" id="KAK7476710.1"/>
    </source>
</evidence>
<sequence length="733" mass="81709">MLVKEYRIPLPLSVEEYRIAQLYMIQKKSREESRGTDSGVEILENKPYYNGPGGNGQYTYKIYHIGSHLPGWFRAILPKSALRVEEEAWNAYPYTKTRYRCPFVEKFLLEIETRYLSDCCEADNVFDMKKSELAQRQVDIIDIVRDPISSSDYHKEEDPKLFRSAKTGRGPLDDAWRDSLTGAKRGNKAVMTAYKLCRVEFRYWGMQNKIERFIHDVALRRTMLRAHRQAWCWQDEYYGLTMDDIRRLERETQLHLAEKMAAAKAEESGEDTPVATTPTTNTSTLPGKRPSRGENTVHFVDQDSVNADSNSEKAEKRTDFSRSVSLDSKSSTSTLVNGGKGGRKSSASSRARATGAGREGSEWRFESLEQLQESSSDEEYFDAQQVDSPFGRRVEMFRQMYSIDNSLPAGPDSQPSSAEVCPIKVLFVVLHGGNILESAQGSASKRSDFLTLQSTFDTVIQSHYHAAANHVAIRFVACPHVCTDTLNILSSLSPFSYDSHASEEGNLAGTQDFVPLGAIALFASSSADYQDYVNSTVSRANTVYADFINSPEGRGFSGQVCLLADSTGSLLGYDALTRAHSPFMRGGSRYGSHESIDGDTHDDAIKPASPKVFTSDTRELSASDPDLKQTEPPAASSSSHVERRPRTERSRSEVSPPKTTDLSRSDSGKQTSHRNSARLSASFSGPSRRTSSGSNFDGGFLRFEFEVSEFFMFGSPLGLVLAYRRLFSGEDKN</sequence>
<dbReference type="InterPro" id="IPR001666">
    <property type="entry name" value="PI_transfer"/>
</dbReference>
<dbReference type="SUPFAM" id="SSF55961">
    <property type="entry name" value="Bet v1-like"/>
    <property type="match status" value="1"/>
</dbReference>
<feature type="region of interest" description="Disordered" evidence="1">
    <location>
        <begin position="259"/>
        <end position="364"/>
    </location>
</feature>
<proteinExistence type="predicted"/>
<feature type="compositionally biased region" description="Low complexity" evidence="1">
    <location>
        <begin position="344"/>
        <end position="356"/>
    </location>
</feature>
<evidence type="ECO:0000256" key="1">
    <source>
        <dbReference type="SAM" id="MobiDB-lite"/>
    </source>
</evidence>
<name>A0ABD0JPR2_9CAEN</name>
<dbReference type="InterPro" id="IPR055261">
    <property type="entry name" value="PI_transfer_N"/>
</dbReference>
<feature type="compositionally biased region" description="Low complexity" evidence="1">
    <location>
        <begin position="321"/>
        <end position="333"/>
    </location>
</feature>
<feature type="compositionally biased region" description="Basic and acidic residues" evidence="1">
    <location>
        <begin position="310"/>
        <end position="320"/>
    </location>
</feature>
<feature type="compositionally biased region" description="Low complexity" evidence="1">
    <location>
        <begin position="272"/>
        <end position="286"/>
    </location>
</feature>
<evidence type="ECO:0000313" key="4">
    <source>
        <dbReference type="Proteomes" id="UP001519460"/>
    </source>
</evidence>
<dbReference type="PRINTS" id="PR00391">
    <property type="entry name" value="PITRANSFER"/>
</dbReference>
<accession>A0ABD0JPR2</accession>
<dbReference type="InterPro" id="IPR004177">
    <property type="entry name" value="DDHD_dom"/>
</dbReference>
<feature type="domain" description="DDHD" evidence="2">
    <location>
        <begin position="703"/>
        <end position="733"/>
    </location>
</feature>
<feature type="compositionally biased region" description="Basic and acidic residues" evidence="1">
    <location>
        <begin position="640"/>
        <end position="652"/>
    </location>
</feature>
<feature type="compositionally biased region" description="Polar residues" evidence="1">
    <location>
        <begin position="677"/>
        <end position="692"/>
    </location>
</feature>
<reference evidence="3 4" key="1">
    <citation type="journal article" date="2023" name="Sci. Data">
        <title>Genome assembly of the Korean intertidal mud-creeper Batillaria attramentaria.</title>
        <authorList>
            <person name="Patra A.K."/>
            <person name="Ho P.T."/>
            <person name="Jun S."/>
            <person name="Lee S.J."/>
            <person name="Kim Y."/>
            <person name="Won Y.J."/>
        </authorList>
    </citation>
    <scope>NUCLEOTIDE SEQUENCE [LARGE SCALE GENOMIC DNA]</scope>
    <source>
        <strain evidence="3">Wonlab-2016</strain>
    </source>
</reference>
<feature type="non-terminal residue" evidence="3">
    <location>
        <position position="733"/>
    </location>
</feature>
<feature type="compositionally biased region" description="Basic and acidic residues" evidence="1">
    <location>
        <begin position="616"/>
        <end position="629"/>
    </location>
</feature>
<dbReference type="FunFam" id="3.30.530.20:FF:000001">
    <property type="entry name" value="Phosphatidylinositol transfer protein membrane associated 2"/>
    <property type="match status" value="1"/>
</dbReference>
<dbReference type="AlphaFoldDB" id="A0ABD0JPR2"/>
<dbReference type="Gene3D" id="3.30.530.20">
    <property type="match status" value="1"/>
</dbReference>
<dbReference type="Pfam" id="PF02121">
    <property type="entry name" value="IP_trans"/>
    <property type="match status" value="1"/>
</dbReference>
<organism evidence="3 4">
    <name type="scientific">Batillaria attramentaria</name>
    <dbReference type="NCBI Taxonomy" id="370345"/>
    <lineage>
        <taxon>Eukaryota</taxon>
        <taxon>Metazoa</taxon>
        <taxon>Spiralia</taxon>
        <taxon>Lophotrochozoa</taxon>
        <taxon>Mollusca</taxon>
        <taxon>Gastropoda</taxon>
        <taxon>Caenogastropoda</taxon>
        <taxon>Sorbeoconcha</taxon>
        <taxon>Cerithioidea</taxon>
        <taxon>Batillariidae</taxon>
        <taxon>Batillaria</taxon>
    </lineage>
</organism>
<feature type="region of interest" description="Disordered" evidence="1">
    <location>
        <begin position="584"/>
        <end position="692"/>
    </location>
</feature>
<dbReference type="Proteomes" id="UP001519460">
    <property type="component" value="Unassembled WGS sequence"/>
</dbReference>
<dbReference type="PANTHER" id="PTHR10658">
    <property type="entry name" value="PHOSPHATIDYLINOSITOL TRANSFER PROTEIN"/>
    <property type="match status" value="1"/>
</dbReference>
<dbReference type="InterPro" id="IPR023393">
    <property type="entry name" value="START-like_dom_sf"/>
</dbReference>
<gene>
    <name evidence="3" type="ORF">BaRGS_00032047</name>
</gene>
<dbReference type="EMBL" id="JACVVK020000368">
    <property type="protein sequence ID" value="KAK7476710.1"/>
    <property type="molecule type" value="Genomic_DNA"/>
</dbReference>
<evidence type="ECO:0000259" key="2">
    <source>
        <dbReference type="PROSITE" id="PS51043"/>
    </source>
</evidence>